<accession>Q9UZA7</accession>
<dbReference type="AlphaFoldDB" id="Q9UZA7"/>
<dbReference type="KEGG" id="pab:PAB1556"/>
<keyword evidence="3" id="KW-1185">Reference proteome</keyword>
<evidence type="ECO:0000313" key="2">
    <source>
        <dbReference type="EMBL" id="CAB50152.1"/>
    </source>
</evidence>
<dbReference type="Proteomes" id="UP000000810">
    <property type="component" value="Chromosome"/>
</dbReference>
<gene>
    <name evidence="2" type="ORF">PAB1556</name>
</gene>
<dbReference type="eggNOG" id="arCOG04222">
    <property type="taxonomic scope" value="Archaea"/>
</dbReference>
<dbReference type="EMBL" id="AJ248287">
    <property type="protein sequence ID" value="CAB50152.1"/>
    <property type="molecule type" value="Genomic_DNA"/>
</dbReference>
<dbReference type="PIR" id="C75032">
    <property type="entry name" value="C75032"/>
</dbReference>
<keyword evidence="1" id="KW-0812">Transmembrane</keyword>
<name>Q9UZA7_PYRAB</name>
<dbReference type="PATRIC" id="fig|272844.11.peg.1325"/>
<protein>
    <submittedName>
        <fullName evidence="2">Uncharacterized protein</fullName>
    </submittedName>
</protein>
<evidence type="ECO:0000313" key="3">
    <source>
        <dbReference type="Proteomes" id="UP000000810"/>
    </source>
</evidence>
<sequence length="214" mass="25407">MSVEFSTMILLIMVLAAVSTLQFYKGRKLNLLLMQHYLRSIEAVVKPKDKDYVWLGGYVGFRAYYKLEDKDILKFEYTLTLLPRQSILYFPISLLINRHDKLYVVVRPTFDIKREVHFLQKGYFRMKPRIEREIELLKGEEEINGVKFEVLYEKSRDVEAVKEFISGFSKVKNVKHVALVPKTNVIYVFFKPEPESIEDDVRNIIRFVKRMANR</sequence>
<dbReference type="PhylomeDB" id="Q9UZA7"/>
<dbReference type="STRING" id="272844.PAB1556"/>
<dbReference type="HOGENOM" id="CLU_1269992_0_0_2"/>
<proteinExistence type="predicted"/>
<keyword evidence="1" id="KW-1133">Transmembrane helix</keyword>
<reference evidence="2 3" key="1">
    <citation type="journal article" date="2003" name="Mol. Microbiol.">
        <title>An integrated analysis of the genome of the hyperthermophilic archaeon Pyrococcus abyssi.</title>
        <authorList>
            <person name="Cohen G."/>
            <person name="Barbe V."/>
            <person name="Flament D."/>
            <person name="Galperin M."/>
            <person name="Heilig R."/>
            <person name="Ripp R."/>
            <person name="Lecompte O."/>
            <person name="Prieur D."/>
            <person name="Poch O."/>
            <person name="Quellerou J."/>
            <person name="Thierry J.C."/>
            <person name="Van der Oost J."/>
            <person name="Weissenbach J."/>
            <person name="Zivanovic Y."/>
            <person name="Forterre P."/>
        </authorList>
    </citation>
    <scope>NUCLEOTIDE SEQUENCE [LARGE SCALE GENOMIC DNA]</scope>
    <source>
        <strain evidence="3">GE5 / Orsay</strain>
    </source>
</reference>
<feature type="transmembrane region" description="Helical" evidence="1">
    <location>
        <begin position="6"/>
        <end position="24"/>
    </location>
</feature>
<organism evidence="2 3">
    <name type="scientific">Pyrococcus abyssi (strain GE5 / Orsay)</name>
    <dbReference type="NCBI Taxonomy" id="272844"/>
    <lineage>
        <taxon>Archaea</taxon>
        <taxon>Methanobacteriati</taxon>
        <taxon>Methanobacteriota</taxon>
        <taxon>Thermococci</taxon>
        <taxon>Thermococcales</taxon>
        <taxon>Thermococcaceae</taxon>
        <taxon>Pyrococcus</taxon>
    </lineage>
</organism>
<evidence type="ECO:0000256" key="1">
    <source>
        <dbReference type="SAM" id="Phobius"/>
    </source>
</evidence>
<keyword evidence="1" id="KW-0472">Membrane</keyword>